<dbReference type="OMA" id="RYADSHK"/>
<dbReference type="PANTHER" id="PTHR10634">
    <property type="entry name" value="AN1-TYPE ZINC FINGER PROTEIN"/>
    <property type="match status" value="1"/>
</dbReference>
<dbReference type="Proteomes" id="UP000015101">
    <property type="component" value="Unassembled WGS sequence"/>
</dbReference>
<dbReference type="PANTHER" id="PTHR10634:SF149">
    <property type="entry name" value="AN1-TYPE DOMAIN-CONTAINING PROTEIN-RELATED"/>
    <property type="match status" value="1"/>
</dbReference>
<dbReference type="Gene3D" id="4.10.1110.10">
    <property type="entry name" value="AN1-like Zinc finger"/>
    <property type="match status" value="1"/>
</dbReference>
<dbReference type="GO" id="GO:0003677">
    <property type="term" value="F:DNA binding"/>
    <property type="evidence" value="ECO:0007669"/>
    <property type="project" value="InterPro"/>
</dbReference>
<dbReference type="EMBL" id="KB097594">
    <property type="protein sequence ID" value="ESN93789.1"/>
    <property type="molecule type" value="Genomic_DNA"/>
</dbReference>
<dbReference type="InterPro" id="IPR002653">
    <property type="entry name" value="Znf_A20"/>
</dbReference>
<feature type="region of interest" description="Disordered" evidence="5">
    <location>
        <begin position="46"/>
        <end position="76"/>
    </location>
</feature>
<evidence type="ECO:0000313" key="10">
    <source>
        <dbReference type="Proteomes" id="UP000015101"/>
    </source>
</evidence>
<dbReference type="FunCoup" id="T1FG49">
    <property type="interactions" value="118"/>
</dbReference>
<dbReference type="STRING" id="6412.T1FG49"/>
<dbReference type="SUPFAM" id="SSF57716">
    <property type="entry name" value="Glucocorticoid receptor-like (DNA-binding domain)"/>
    <property type="match status" value="1"/>
</dbReference>
<dbReference type="EnsemblMetazoa" id="HelroT180659">
    <property type="protein sequence ID" value="HelroP180659"/>
    <property type="gene ID" value="HelroG180659"/>
</dbReference>
<dbReference type="PROSITE" id="PS51036">
    <property type="entry name" value="ZF_A20"/>
    <property type="match status" value="1"/>
</dbReference>
<dbReference type="SMART" id="SM00259">
    <property type="entry name" value="ZnF_A20"/>
    <property type="match status" value="1"/>
</dbReference>
<evidence type="ECO:0008006" key="11">
    <source>
        <dbReference type="Google" id="ProtNLM"/>
    </source>
</evidence>
<keyword evidence="10" id="KW-1185">Reference proteome</keyword>
<keyword evidence="1" id="KW-0479">Metal-binding</keyword>
<evidence type="ECO:0000256" key="1">
    <source>
        <dbReference type="ARBA" id="ARBA00022723"/>
    </source>
</evidence>
<evidence type="ECO:0000256" key="3">
    <source>
        <dbReference type="ARBA" id="ARBA00022833"/>
    </source>
</evidence>
<gene>
    <name evidence="9" type="primary">20207798</name>
    <name evidence="8" type="ORF">HELRODRAFT_180659</name>
</gene>
<dbReference type="InParanoid" id="T1FG49"/>
<dbReference type="eggNOG" id="KOG3173">
    <property type="taxonomic scope" value="Eukaryota"/>
</dbReference>
<evidence type="ECO:0000313" key="8">
    <source>
        <dbReference type="EMBL" id="ESN93789.1"/>
    </source>
</evidence>
<dbReference type="GO" id="GO:0008270">
    <property type="term" value="F:zinc ion binding"/>
    <property type="evidence" value="ECO:0007669"/>
    <property type="project" value="UniProtKB-KW"/>
</dbReference>
<name>T1FG49_HELRO</name>
<dbReference type="InterPro" id="IPR000058">
    <property type="entry name" value="Znf_AN1"/>
</dbReference>
<keyword evidence="2 4" id="KW-0863">Zinc-finger</keyword>
<dbReference type="OrthoDB" id="428577at2759"/>
<dbReference type="PROSITE" id="PS51039">
    <property type="entry name" value="ZF_AN1"/>
    <property type="match status" value="1"/>
</dbReference>
<dbReference type="InterPro" id="IPR050652">
    <property type="entry name" value="AN1_A20_ZnFinger"/>
</dbReference>
<accession>T1FG49</accession>
<dbReference type="KEGG" id="hro:HELRODRAFT_180659"/>
<feature type="domain" description="A20-type" evidence="6">
    <location>
        <begin position="8"/>
        <end position="42"/>
    </location>
</feature>
<dbReference type="Gene3D" id="1.20.5.4770">
    <property type="match status" value="1"/>
</dbReference>
<feature type="domain" description="AN1-type" evidence="7">
    <location>
        <begin position="180"/>
        <end position="226"/>
    </location>
</feature>
<organism evidence="9 10">
    <name type="scientific">Helobdella robusta</name>
    <name type="common">Californian leech</name>
    <dbReference type="NCBI Taxonomy" id="6412"/>
    <lineage>
        <taxon>Eukaryota</taxon>
        <taxon>Metazoa</taxon>
        <taxon>Spiralia</taxon>
        <taxon>Lophotrochozoa</taxon>
        <taxon>Annelida</taxon>
        <taxon>Clitellata</taxon>
        <taxon>Hirudinea</taxon>
        <taxon>Rhynchobdellida</taxon>
        <taxon>Glossiphoniidae</taxon>
        <taxon>Helobdella</taxon>
    </lineage>
</organism>
<reference evidence="8 10" key="2">
    <citation type="journal article" date="2013" name="Nature">
        <title>Insights into bilaterian evolution from three spiralian genomes.</title>
        <authorList>
            <person name="Simakov O."/>
            <person name="Marletaz F."/>
            <person name="Cho S.J."/>
            <person name="Edsinger-Gonzales E."/>
            <person name="Havlak P."/>
            <person name="Hellsten U."/>
            <person name="Kuo D.H."/>
            <person name="Larsson T."/>
            <person name="Lv J."/>
            <person name="Arendt D."/>
            <person name="Savage R."/>
            <person name="Osoegawa K."/>
            <person name="de Jong P."/>
            <person name="Grimwood J."/>
            <person name="Chapman J.A."/>
            <person name="Shapiro H."/>
            <person name="Aerts A."/>
            <person name="Otillar R.P."/>
            <person name="Terry A.Y."/>
            <person name="Boore J.L."/>
            <person name="Grigoriev I.V."/>
            <person name="Lindberg D.R."/>
            <person name="Seaver E.C."/>
            <person name="Weisblat D.A."/>
            <person name="Putnam N.H."/>
            <person name="Rokhsar D.S."/>
        </authorList>
    </citation>
    <scope>NUCLEOTIDE SEQUENCE</scope>
</reference>
<dbReference type="Pfam" id="PF01428">
    <property type="entry name" value="zf-AN1"/>
    <property type="match status" value="1"/>
</dbReference>
<dbReference type="HOGENOM" id="CLU_057016_1_0_1"/>
<reference evidence="10" key="1">
    <citation type="submission" date="2012-12" db="EMBL/GenBank/DDBJ databases">
        <authorList>
            <person name="Hellsten U."/>
            <person name="Grimwood J."/>
            <person name="Chapman J.A."/>
            <person name="Shapiro H."/>
            <person name="Aerts A."/>
            <person name="Otillar R.P."/>
            <person name="Terry A.Y."/>
            <person name="Boore J.L."/>
            <person name="Simakov O."/>
            <person name="Marletaz F."/>
            <person name="Cho S.-J."/>
            <person name="Edsinger-Gonzales E."/>
            <person name="Havlak P."/>
            <person name="Kuo D.-H."/>
            <person name="Larsson T."/>
            <person name="Lv J."/>
            <person name="Arendt D."/>
            <person name="Savage R."/>
            <person name="Osoegawa K."/>
            <person name="de Jong P."/>
            <person name="Lindberg D.R."/>
            <person name="Seaver E.C."/>
            <person name="Weisblat D.A."/>
            <person name="Putnam N.H."/>
            <person name="Grigoriev I.V."/>
            <person name="Rokhsar D.S."/>
        </authorList>
    </citation>
    <scope>NUCLEOTIDE SEQUENCE</scope>
</reference>
<dbReference type="GeneID" id="20207798"/>
<protein>
    <recommendedName>
        <fullName evidence="11">AN1-type domain-containing protein</fullName>
    </recommendedName>
</protein>
<dbReference type="EMBL" id="AMQM01007299">
    <property type="status" value="NOT_ANNOTATED_CDS"/>
    <property type="molecule type" value="Genomic_DNA"/>
</dbReference>
<evidence type="ECO:0000313" key="9">
    <source>
        <dbReference type="EnsemblMetazoa" id="HelroP180659"/>
    </source>
</evidence>
<evidence type="ECO:0000256" key="4">
    <source>
        <dbReference type="PROSITE-ProRule" id="PRU00449"/>
    </source>
</evidence>
<evidence type="ECO:0000256" key="5">
    <source>
        <dbReference type="SAM" id="MobiDB-lite"/>
    </source>
</evidence>
<evidence type="ECO:0000256" key="2">
    <source>
        <dbReference type="ARBA" id="ARBA00022771"/>
    </source>
</evidence>
<evidence type="ECO:0000259" key="7">
    <source>
        <dbReference type="PROSITE" id="PS51039"/>
    </source>
</evidence>
<feature type="compositionally biased region" description="Polar residues" evidence="5">
    <location>
        <begin position="46"/>
        <end position="58"/>
    </location>
</feature>
<dbReference type="AlphaFoldDB" id="T1FG49"/>
<dbReference type="Pfam" id="PF01754">
    <property type="entry name" value="zf-A20"/>
    <property type="match status" value="1"/>
</dbReference>
<dbReference type="CTD" id="20207798"/>
<dbReference type="RefSeq" id="XP_009028198.1">
    <property type="nucleotide sequence ID" value="XM_009029950.1"/>
</dbReference>
<dbReference type="FunFam" id="4.10.1110.10:FF:000001">
    <property type="entry name" value="Zinc finger AN1-type containing 6"/>
    <property type="match status" value="1"/>
</dbReference>
<proteinExistence type="predicted"/>
<sequence>MEGNESNQGMSNLCKAGCGFYGSSSNDGLCSLCFKNKLRKSLQFQDTQSAGATNNHPTSSSSSSNHPGDETPLNTTDQMQETGAASNFFNVVSSYTGDSGIDNDIGSTSSSSQHQQHACSTSSLSDIKKENHSSGVIEGSKSEEKVNDQIKTLDINDTRSLNAVCSEAVGSETSARKSNETKRNKCNICKKKVGLTGFGCRCGGLFCGLHRYSDTHACTFDYKEQGQKEITKNNPRVAYEKISKI</sequence>
<reference evidence="9" key="3">
    <citation type="submission" date="2015-06" db="UniProtKB">
        <authorList>
            <consortium name="EnsemblMetazoa"/>
        </authorList>
    </citation>
    <scope>IDENTIFICATION</scope>
</reference>
<feature type="compositionally biased region" description="Low complexity" evidence="5">
    <location>
        <begin position="107"/>
        <end position="123"/>
    </location>
</feature>
<dbReference type="SUPFAM" id="SSF118310">
    <property type="entry name" value="AN1-like Zinc finger"/>
    <property type="match status" value="1"/>
</dbReference>
<dbReference type="SMART" id="SM00154">
    <property type="entry name" value="ZnF_AN1"/>
    <property type="match status" value="1"/>
</dbReference>
<dbReference type="InterPro" id="IPR035896">
    <property type="entry name" value="AN1-like_Znf"/>
</dbReference>
<feature type="region of interest" description="Disordered" evidence="5">
    <location>
        <begin position="102"/>
        <end position="145"/>
    </location>
</feature>
<keyword evidence="3" id="KW-0862">Zinc</keyword>
<evidence type="ECO:0000259" key="6">
    <source>
        <dbReference type="PROSITE" id="PS51036"/>
    </source>
</evidence>